<keyword evidence="2" id="KW-1185">Reference proteome</keyword>
<name>A0A2Z6GCL3_9PROT</name>
<dbReference type="RefSeq" id="WP_062625932.1">
    <property type="nucleotide sequence ID" value="NZ_AP018738.1"/>
</dbReference>
<reference evidence="1 2" key="1">
    <citation type="submission" date="2018-06" db="EMBL/GenBank/DDBJ databases">
        <title>OYT1 Genome Sequencing.</title>
        <authorList>
            <person name="Kato S."/>
            <person name="Itoh T."/>
            <person name="Ohkuma M."/>
        </authorList>
    </citation>
    <scope>NUCLEOTIDE SEQUENCE [LARGE SCALE GENOMIC DNA]</scope>
    <source>
        <strain evidence="1 2">OYT1</strain>
    </source>
</reference>
<gene>
    <name evidence="1" type="ORF">OYT1_ch1710</name>
</gene>
<dbReference type="AlphaFoldDB" id="A0A2Z6GCL3"/>
<protein>
    <submittedName>
        <fullName evidence="1">Uncharacterized protein</fullName>
    </submittedName>
</protein>
<accession>A0A2Z6GCL3</accession>
<proteinExistence type="predicted"/>
<organism evidence="1 2">
    <name type="scientific">Ferriphaselus amnicola</name>
    <dbReference type="NCBI Taxonomy" id="1188319"/>
    <lineage>
        <taxon>Bacteria</taxon>
        <taxon>Pseudomonadati</taxon>
        <taxon>Pseudomonadota</taxon>
        <taxon>Betaproteobacteria</taxon>
        <taxon>Nitrosomonadales</taxon>
        <taxon>Gallionellaceae</taxon>
        <taxon>Ferriphaselus</taxon>
    </lineage>
</organism>
<sequence length="139" mass="14167">MNKVLAGVGVAGVLLVGGINLALAEDAKKDAAPSPAVIEQMDLANKLIALGDARKDPLLLIVAAKLQKNLGAEAASTPAQSGATDDVLDRAKKLSAGRKDLVGIADDVAAAKSKSGEYRGYTSSEISRGYGSGTYYVGH</sequence>
<dbReference type="Proteomes" id="UP000033070">
    <property type="component" value="Chromosome"/>
</dbReference>
<evidence type="ECO:0000313" key="2">
    <source>
        <dbReference type="Proteomes" id="UP000033070"/>
    </source>
</evidence>
<dbReference type="OrthoDB" id="7843865at2"/>
<evidence type="ECO:0000313" key="1">
    <source>
        <dbReference type="EMBL" id="BBE51248.1"/>
    </source>
</evidence>
<dbReference type="KEGG" id="fam:OYT1_ch1710"/>
<dbReference type="EMBL" id="AP018738">
    <property type="protein sequence ID" value="BBE51248.1"/>
    <property type="molecule type" value="Genomic_DNA"/>
</dbReference>